<organism evidence="2 3">
    <name type="scientific">Pustulibacterium marinum</name>
    <dbReference type="NCBI Taxonomy" id="1224947"/>
    <lineage>
        <taxon>Bacteria</taxon>
        <taxon>Pseudomonadati</taxon>
        <taxon>Bacteroidota</taxon>
        <taxon>Flavobacteriia</taxon>
        <taxon>Flavobacteriales</taxon>
        <taxon>Flavobacteriaceae</taxon>
        <taxon>Pustulibacterium</taxon>
    </lineage>
</organism>
<evidence type="ECO:0000256" key="1">
    <source>
        <dbReference type="SAM" id="Phobius"/>
    </source>
</evidence>
<reference evidence="2 3" key="1">
    <citation type="submission" date="2016-10" db="EMBL/GenBank/DDBJ databases">
        <authorList>
            <person name="de Groot N.N."/>
        </authorList>
    </citation>
    <scope>NUCLEOTIDE SEQUENCE [LARGE SCALE GENOMIC DNA]</scope>
    <source>
        <strain evidence="2 3">CGMCC 1.12333</strain>
    </source>
</reference>
<keyword evidence="1" id="KW-0812">Transmembrane</keyword>
<keyword evidence="1" id="KW-0472">Membrane</keyword>
<evidence type="ECO:0000313" key="3">
    <source>
        <dbReference type="Proteomes" id="UP000199138"/>
    </source>
</evidence>
<dbReference type="EMBL" id="FPBK01000009">
    <property type="protein sequence ID" value="SFU59771.1"/>
    <property type="molecule type" value="Genomic_DNA"/>
</dbReference>
<gene>
    <name evidence="2" type="ORF">SAMN05216480_10943</name>
</gene>
<keyword evidence="3" id="KW-1185">Reference proteome</keyword>
<sequence>MLLLDYNKEIIYNYIIFLFLITEQIYMLSPEIKHNMVLNSINNISI</sequence>
<feature type="transmembrane region" description="Helical" evidence="1">
    <location>
        <begin position="12"/>
        <end position="29"/>
    </location>
</feature>
<proteinExistence type="predicted"/>
<dbReference type="STRING" id="1224947.SAMN05216480_10943"/>
<dbReference type="AlphaFoldDB" id="A0A1I7HGI1"/>
<protein>
    <submittedName>
        <fullName evidence="2">Uncharacterized protein</fullName>
    </submittedName>
</protein>
<keyword evidence="1" id="KW-1133">Transmembrane helix</keyword>
<dbReference type="Proteomes" id="UP000199138">
    <property type="component" value="Unassembled WGS sequence"/>
</dbReference>
<accession>A0A1I7HGI1</accession>
<evidence type="ECO:0000313" key="2">
    <source>
        <dbReference type="EMBL" id="SFU59771.1"/>
    </source>
</evidence>
<name>A0A1I7HGI1_9FLAO</name>